<protein>
    <recommendedName>
        <fullName evidence="5">AB hydrolase-1 domain-containing protein</fullName>
    </recommendedName>
</protein>
<dbReference type="PIRSF" id="PIRSF005211">
    <property type="entry name" value="Ab_hydro_YheT"/>
    <property type="match status" value="1"/>
</dbReference>
<comment type="similarity">
    <text evidence="1">Belongs to the AB hydrolase superfamily. AB hydrolase 4 family.</text>
</comment>
<organism evidence="4">
    <name type="scientific">Pinguiococcus pyrenoidosus</name>
    <dbReference type="NCBI Taxonomy" id="172671"/>
    <lineage>
        <taxon>Eukaryota</taxon>
        <taxon>Sar</taxon>
        <taxon>Stramenopiles</taxon>
        <taxon>Ochrophyta</taxon>
        <taxon>Pinguiophyceae</taxon>
        <taxon>Pinguiochrysidales</taxon>
        <taxon>Pinguiochrysidaceae</taxon>
        <taxon>Pinguiococcus</taxon>
    </lineage>
</organism>
<gene>
    <name evidence="4" type="ORF">PPYR1160_LOCUS8202</name>
</gene>
<dbReference type="EMBL" id="HBEA01010711">
    <property type="protein sequence ID" value="CAD8258701.1"/>
    <property type="molecule type" value="Transcribed_RNA"/>
</dbReference>
<dbReference type="InterPro" id="IPR029058">
    <property type="entry name" value="AB_hydrolase_fold"/>
</dbReference>
<dbReference type="InterPro" id="IPR050960">
    <property type="entry name" value="AB_hydrolase_4_sf"/>
</dbReference>
<sequence>MRLSWLAGGLCLQLGALAFQPRPVSLRAQRARQLYSSTKDAQDWLVEPMDTERAREVASSFQHEDFEPVWWAKNNNVMTIAGAGVVSDAWKKLTGAPAEPPFYDVRKQVLARDGAEIFVDFRAADRAAGWKGEHVVVMLHGLESSTEAPQMKRMGQAFNDVGCDVAAVSFRSCAFDGETPSAPGAYHLGFTNDVQDVLRSLARNPLLPLADEEASGKTPPAPKFYLSAFSLGANVCLKLLGEYGDGEADEWAGVDVRGAAVSCVPFDPVACSPLLSDVTFNRIVYSGNFLKTLIPKAERQYAALGADAFPPSFSIERVRQSKSIGDFDDAYIAPIYGFMDKWDYYATQGCFPGGYLEKIRVPAHVINAKDDPFIMDVRLPTKEDIGEAPLSLQYTQYGGHCGFLAQASQGGQMWLPRQLARFIAHLKEQL</sequence>
<dbReference type="InterPro" id="IPR012020">
    <property type="entry name" value="ABHD4"/>
</dbReference>
<proteinExistence type="inferred from homology"/>
<evidence type="ECO:0000256" key="1">
    <source>
        <dbReference type="ARBA" id="ARBA00010884"/>
    </source>
</evidence>
<feature type="active site" description="Charge relay system" evidence="2">
    <location>
        <position position="230"/>
    </location>
</feature>
<dbReference type="Gene3D" id="3.40.50.1820">
    <property type="entry name" value="alpha/beta hydrolase"/>
    <property type="match status" value="1"/>
</dbReference>
<dbReference type="GO" id="GO:0047372">
    <property type="term" value="F:monoacylglycerol lipase activity"/>
    <property type="evidence" value="ECO:0007669"/>
    <property type="project" value="TreeGrafter"/>
</dbReference>
<accession>A0A7R9YD43</accession>
<evidence type="ECO:0000256" key="3">
    <source>
        <dbReference type="SAM" id="SignalP"/>
    </source>
</evidence>
<evidence type="ECO:0008006" key="5">
    <source>
        <dbReference type="Google" id="ProtNLM"/>
    </source>
</evidence>
<feature type="chain" id="PRO_5031060666" description="AB hydrolase-1 domain-containing protein" evidence="3">
    <location>
        <begin position="19"/>
        <end position="430"/>
    </location>
</feature>
<feature type="active site" description="Charge relay system" evidence="2">
    <location>
        <position position="400"/>
    </location>
</feature>
<dbReference type="SUPFAM" id="SSF53474">
    <property type="entry name" value="alpha/beta-Hydrolases"/>
    <property type="match status" value="1"/>
</dbReference>
<evidence type="ECO:0000313" key="4">
    <source>
        <dbReference type="EMBL" id="CAD8258701.1"/>
    </source>
</evidence>
<evidence type="ECO:0000256" key="2">
    <source>
        <dbReference type="PIRSR" id="PIRSR005211-1"/>
    </source>
</evidence>
<keyword evidence="3" id="KW-0732">Signal</keyword>
<feature type="signal peptide" evidence="3">
    <location>
        <begin position="1"/>
        <end position="18"/>
    </location>
</feature>
<dbReference type="AlphaFoldDB" id="A0A7R9YD43"/>
<dbReference type="PANTHER" id="PTHR10794">
    <property type="entry name" value="ABHYDROLASE DOMAIN-CONTAINING PROTEIN"/>
    <property type="match status" value="1"/>
</dbReference>
<dbReference type="GO" id="GO:0034338">
    <property type="term" value="F:short-chain carboxylesterase activity"/>
    <property type="evidence" value="ECO:0007669"/>
    <property type="project" value="TreeGrafter"/>
</dbReference>
<dbReference type="PANTHER" id="PTHR10794:SF63">
    <property type="entry name" value="ALPHA_BETA HYDROLASE 1, ISOFORM A"/>
    <property type="match status" value="1"/>
</dbReference>
<reference evidence="4" key="1">
    <citation type="submission" date="2021-01" db="EMBL/GenBank/DDBJ databases">
        <authorList>
            <person name="Corre E."/>
            <person name="Pelletier E."/>
            <person name="Niang G."/>
            <person name="Scheremetjew M."/>
            <person name="Finn R."/>
            <person name="Kale V."/>
            <person name="Holt S."/>
            <person name="Cochrane G."/>
            <person name="Meng A."/>
            <person name="Brown T."/>
            <person name="Cohen L."/>
        </authorList>
    </citation>
    <scope>NUCLEOTIDE SEQUENCE</scope>
    <source>
        <strain evidence="4">CCMP2078</strain>
    </source>
</reference>
<feature type="active site" description="Charge relay system" evidence="2">
    <location>
        <position position="371"/>
    </location>
</feature>
<name>A0A7R9YD43_9STRA</name>